<keyword evidence="1" id="KW-0460">Magnesium</keyword>
<dbReference type="OrthoDB" id="596555at2"/>
<feature type="binding site" description="axial binding residue" evidence="1">
    <location>
        <position position="146"/>
    </location>
    <ligand>
        <name>bacteriochlorophyll a</name>
        <dbReference type="ChEBI" id="CHEBI:61720"/>
        <label>1</label>
    </ligand>
    <ligandPart>
        <name>Mg</name>
        <dbReference type="ChEBI" id="CHEBI:25107"/>
    </ligandPart>
</feature>
<keyword evidence="1" id="KW-0148">Chlorophyll</keyword>
<dbReference type="AlphaFoldDB" id="A0A101J5I8"/>
<dbReference type="Pfam" id="PF02327">
    <property type="entry name" value="BChl_A"/>
    <property type="match status" value="1"/>
</dbReference>
<evidence type="ECO:0000313" key="3">
    <source>
        <dbReference type="Proteomes" id="UP000053937"/>
    </source>
</evidence>
<dbReference type="Proteomes" id="UP000053937">
    <property type="component" value="Unassembled WGS sequence"/>
</dbReference>
<comment type="caution">
    <text evidence="2">The sequence shown here is derived from an EMBL/GenBank/DDBJ whole genome shotgun (WGS) entry which is preliminary data.</text>
</comment>
<sequence>MALFGTKDTTTAHSDYEIILEGGASSWGKVKGRAKVNVPPASPLLPADCNVKINVKPLDPAKGFVRFSAVIESIVDSTKNKLVVEADIANETKERRICVGEGSVSVGDFSHSFSFEGSVVNMYYYRSDAVRRNVPNPIYMQGRQFHDIIMKVPLDNPDVIDTWEGTVKAVQSTGAFNDWIRDFWFIGPAFTALNEGGQRISRIEVNSIGTQGSDKGPVGVSRWRFSHGGSGVVDSISRWMELFPSDKLNRPASVEAGFRSDSQGIEVKVDGEFPGVSVDAGGGLRRILNHPLIPLVHHGMVGKFNDFTVDTQLKIVLPKGYKVRYAAPQFRSQNLEEYRWSGGAYARWVEHVCKGGTGQFEVLYAQ</sequence>
<keyword evidence="1" id="KW-0157">Chromophore</keyword>
<dbReference type="EMBL" id="LMBR01000223">
    <property type="protein sequence ID" value="KUL20511.1"/>
    <property type="molecule type" value="Genomic_DNA"/>
</dbReference>
<keyword evidence="1" id="KW-0076">Bacteriochlorophyll</keyword>
<organism evidence="2 3">
    <name type="scientific">Chlorobium limicola</name>
    <dbReference type="NCBI Taxonomy" id="1092"/>
    <lineage>
        <taxon>Bacteria</taxon>
        <taxon>Pseudomonadati</taxon>
        <taxon>Chlorobiota</taxon>
        <taxon>Chlorobiia</taxon>
        <taxon>Chlorobiales</taxon>
        <taxon>Chlorobiaceae</taxon>
        <taxon>Chlorobium/Pelodictyon group</taxon>
        <taxon>Chlorobium</taxon>
    </lineage>
</organism>
<feature type="binding site" description="axial binding residue" evidence="1">
    <location>
        <position position="111"/>
    </location>
    <ligand>
        <name>bacteriochlorophyll a</name>
        <dbReference type="ChEBI" id="CHEBI:61720"/>
        <label>1</label>
    </ligand>
    <ligandPart>
        <name>Mg</name>
        <dbReference type="ChEBI" id="CHEBI:25107"/>
    </ligandPart>
</feature>
<feature type="binding site" description="axial binding residue" evidence="1">
    <location>
        <position position="290"/>
    </location>
    <ligand>
        <name>bacteriochlorophyll a</name>
        <dbReference type="ChEBI" id="CHEBI:61720"/>
        <label>4</label>
    </ligand>
    <ligandPart>
        <name>Mg</name>
        <dbReference type="ChEBI" id="CHEBI:25107"/>
    </ligandPart>
</feature>
<name>A0A101J5I8_CHLLI</name>
<dbReference type="GO" id="GO:0042314">
    <property type="term" value="F:bacteriochlorophyll binding"/>
    <property type="evidence" value="ECO:0007669"/>
    <property type="project" value="UniProtKB-KW"/>
</dbReference>
<dbReference type="OMA" id="QGRQFHD"/>
<keyword evidence="3" id="KW-1185">Reference proteome</keyword>
<evidence type="ECO:0000313" key="2">
    <source>
        <dbReference type="EMBL" id="KUL20511.1"/>
    </source>
</evidence>
<dbReference type="GO" id="GO:0046872">
    <property type="term" value="F:metal ion binding"/>
    <property type="evidence" value="ECO:0007669"/>
    <property type="project" value="UniProtKB-KW"/>
</dbReference>
<feature type="binding site" description="axial binding residue" evidence="1">
    <location>
        <position position="298"/>
    </location>
    <ligand>
        <name>bacteriochlorophyll a</name>
        <dbReference type="ChEBI" id="CHEBI:61720"/>
        <label>3</label>
    </ligand>
    <ligandPart>
        <name>Mg</name>
        <dbReference type="ChEBI" id="CHEBI:25107"/>
    </ligandPart>
</feature>
<dbReference type="InterPro" id="IPR036559">
    <property type="entry name" value="Chl_A_sf"/>
</dbReference>
<feature type="binding site" description="axial binding residue" evidence="1">
    <location>
        <position position="297"/>
    </location>
    <ligand>
        <name>bacteriochlorophyll a</name>
        <dbReference type="ChEBI" id="CHEBI:61720"/>
        <label>7</label>
    </ligand>
    <ligandPart>
        <name>Mg</name>
        <dbReference type="ChEBI" id="CHEBI:25107"/>
    </ligandPart>
</feature>
<evidence type="ECO:0000256" key="1">
    <source>
        <dbReference type="PIRSR" id="PIRSR603426-1"/>
    </source>
</evidence>
<keyword evidence="1" id="KW-0479">Metal-binding</keyword>
<protein>
    <submittedName>
        <fullName evidence="2">Bacteriochlorophyll a protein</fullName>
    </submittedName>
</protein>
<dbReference type="RefSeq" id="WP_012466619.1">
    <property type="nucleotide sequence ID" value="NZ_JAAXUX010000011.1"/>
</dbReference>
<accession>A0A101J5I8</accession>
<reference evidence="2 3" key="1">
    <citation type="submission" date="2015-10" db="EMBL/GenBank/DDBJ databases">
        <title>Draft Genome Sequence of Chlorobium limicola strain Frasassi Growing under Artificial Lighting in the Frasassi Cave System.</title>
        <authorList>
            <person name="Mansor M."/>
            <person name="Macalady J."/>
        </authorList>
    </citation>
    <scope>NUCLEOTIDE SEQUENCE [LARGE SCALE GENOMIC DNA]</scope>
    <source>
        <strain evidence="2 3">Frasassi</strain>
    </source>
</reference>
<dbReference type="Gene3D" id="2.50.10.10">
    <property type="entry name" value="Bacteriochlorophyll A"/>
    <property type="match status" value="1"/>
</dbReference>
<proteinExistence type="predicted"/>
<keyword evidence="1" id="KW-0602">Photosynthesis</keyword>
<dbReference type="GO" id="GO:0015979">
    <property type="term" value="P:photosynthesis"/>
    <property type="evidence" value="ECO:0007669"/>
    <property type="project" value="UniProtKB-KW"/>
</dbReference>
<dbReference type="InterPro" id="IPR003426">
    <property type="entry name" value="BChl_A"/>
</dbReference>
<dbReference type="SUPFAM" id="SSF51081">
    <property type="entry name" value="Bacteriochlorophyll A protein"/>
    <property type="match status" value="1"/>
</dbReference>
<gene>
    <name evidence="2" type="ORF">ASB62_08780</name>
</gene>